<dbReference type="GO" id="GO:0004197">
    <property type="term" value="F:cysteine-type endopeptidase activity"/>
    <property type="evidence" value="ECO:0007669"/>
    <property type="project" value="InterPro"/>
</dbReference>
<gene>
    <name evidence="5" type="ORF">RSOLAG1IB_07408</name>
</gene>
<sequence length="735" mass="81788">MVSSSALRDRLSSIHAVVIGIDDYPHVSRLRGAVRDANSIVNYLRSDLLVPEAQISRLTNEKATRSEIIAAIDGLRQNPNIRVFDPILIYFSGHGCEKDSPLAETGNYKSKTQCLVPWDAGCKNGEELVSAIPDYTLAALLYGVASAKGNNIVVILDACHSASSTRGLRPSYYENYSMGSANTSENIPTPKPMPKPSDSHLARLISSNEIPPIQLEPDIEILRSKFPDTFRLVGRVPPSNSHGTTSEIPLQQLPDPIVPNFVASTRSHVLLAACDHSELAYESLTIGAGCFTTALLEQLRSNSLERFTYRMCFEKFPTVNTPRQQSPVCEGDIDRFFFSLRVMAGHHAFIPIHLSNDKSGLWYIGAGNAQGVIPSSKFHLYVYDTSEDVAYQAPLATFSVSPTWANPCRSNCIFEAVTQVPRFAFAKLAERGQAHTFQVYLTEAARSRLDAQTIFQPQHGIVSAYSRQDARLVLNVDSDNHITFELVKLGFHSRRRLLPARVSPDSITIQRILFSMAQWDWHVSRRPGHQKKLVDLVMYKLEDSGPRRILSENEQAEEIILPPTNDLYGFEVTSLCNRGLHLYLFYYSTEGQSIRPLFLPVCGTGIISAPLDPREKLNIGYGNDDALPGAILFKNKSDVGYFRIFATTCPGNFDSITQKSPFERPVSSQTSEPAWDWDGFNDGIMIGNLASPPLAEEPNCGDPLDPHQVQKLLGIREVWDVAEIKVRFKADRMDK</sequence>
<dbReference type="PANTHER" id="PTHR48104">
    <property type="entry name" value="METACASPASE-4"/>
    <property type="match status" value="1"/>
</dbReference>
<keyword evidence="2" id="KW-0053">Apoptosis</keyword>
<name>A0A0B7FA21_THACB</name>
<dbReference type="Pfam" id="PF00656">
    <property type="entry name" value="Peptidase_C14"/>
    <property type="match status" value="1"/>
</dbReference>
<evidence type="ECO:0000256" key="2">
    <source>
        <dbReference type="ARBA" id="ARBA00022703"/>
    </source>
</evidence>
<evidence type="ECO:0000313" key="6">
    <source>
        <dbReference type="Proteomes" id="UP000059188"/>
    </source>
</evidence>
<dbReference type="InterPro" id="IPR029030">
    <property type="entry name" value="Caspase-like_dom_sf"/>
</dbReference>
<dbReference type="InterPro" id="IPR050452">
    <property type="entry name" value="Metacaspase"/>
</dbReference>
<dbReference type="Gene3D" id="3.40.50.1460">
    <property type="match status" value="1"/>
</dbReference>
<evidence type="ECO:0000313" key="5">
    <source>
        <dbReference type="EMBL" id="CEL54916.1"/>
    </source>
</evidence>
<dbReference type="SUPFAM" id="SSF52129">
    <property type="entry name" value="Caspase-like"/>
    <property type="match status" value="1"/>
</dbReference>
<dbReference type="EMBL" id="LN679118">
    <property type="protein sequence ID" value="CEL54916.1"/>
    <property type="molecule type" value="Genomic_DNA"/>
</dbReference>
<evidence type="ECO:0000259" key="4">
    <source>
        <dbReference type="Pfam" id="PF00656"/>
    </source>
</evidence>
<dbReference type="OrthoDB" id="3223806at2759"/>
<evidence type="ECO:0000256" key="1">
    <source>
        <dbReference type="ARBA" id="ARBA00009005"/>
    </source>
</evidence>
<evidence type="ECO:0000256" key="3">
    <source>
        <dbReference type="ARBA" id="ARBA00022807"/>
    </source>
</evidence>
<comment type="similarity">
    <text evidence="1">Belongs to the peptidase C14B family.</text>
</comment>
<keyword evidence="3" id="KW-0645">Protease</keyword>
<proteinExistence type="inferred from homology"/>
<accession>A0A0B7FA21</accession>
<dbReference type="PANTHER" id="PTHR48104:SF30">
    <property type="entry name" value="METACASPASE-1"/>
    <property type="match status" value="1"/>
</dbReference>
<reference evidence="5 6" key="1">
    <citation type="submission" date="2014-11" db="EMBL/GenBank/DDBJ databases">
        <authorList>
            <person name="Wibberg Daniel"/>
        </authorList>
    </citation>
    <scope>NUCLEOTIDE SEQUENCE [LARGE SCALE GENOMIC DNA]</scope>
    <source>
        <strain evidence="5">Rhizoctonia solani AG1-IB 7/3/14</strain>
    </source>
</reference>
<keyword evidence="6" id="KW-1185">Reference proteome</keyword>
<dbReference type="GO" id="GO:0006915">
    <property type="term" value="P:apoptotic process"/>
    <property type="evidence" value="ECO:0007669"/>
    <property type="project" value="UniProtKB-KW"/>
</dbReference>
<dbReference type="GO" id="GO:0005737">
    <property type="term" value="C:cytoplasm"/>
    <property type="evidence" value="ECO:0007669"/>
    <property type="project" value="TreeGrafter"/>
</dbReference>
<keyword evidence="3" id="KW-0378">Hydrolase</keyword>
<dbReference type="AlphaFoldDB" id="A0A0B7FA21"/>
<keyword evidence="3" id="KW-0788">Thiol protease</keyword>
<dbReference type="Proteomes" id="UP000059188">
    <property type="component" value="Unassembled WGS sequence"/>
</dbReference>
<dbReference type="InterPro" id="IPR011600">
    <property type="entry name" value="Pept_C14_caspase"/>
</dbReference>
<protein>
    <recommendedName>
        <fullName evidence="4">Peptidase C14 caspase domain-containing protein</fullName>
    </recommendedName>
</protein>
<organism evidence="5 6">
    <name type="scientific">Thanatephorus cucumeris (strain AG1-IB / isolate 7/3/14)</name>
    <name type="common">Lettuce bottom rot fungus</name>
    <name type="synonym">Rhizoctonia solani</name>
    <dbReference type="NCBI Taxonomy" id="1108050"/>
    <lineage>
        <taxon>Eukaryota</taxon>
        <taxon>Fungi</taxon>
        <taxon>Dikarya</taxon>
        <taxon>Basidiomycota</taxon>
        <taxon>Agaricomycotina</taxon>
        <taxon>Agaricomycetes</taxon>
        <taxon>Cantharellales</taxon>
        <taxon>Ceratobasidiaceae</taxon>
        <taxon>Rhizoctonia</taxon>
        <taxon>Rhizoctonia solani AG-1</taxon>
    </lineage>
</organism>
<dbReference type="GO" id="GO:0006508">
    <property type="term" value="P:proteolysis"/>
    <property type="evidence" value="ECO:0007669"/>
    <property type="project" value="InterPro"/>
</dbReference>
<feature type="domain" description="Peptidase C14 caspase" evidence="4">
    <location>
        <begin position="15"/>
        <end position="303"/>
    </location>
</feature>